<accession>A0A4U7KT52</accession>
<feature type="compositionally biased region" description="Polar residues" evidence="1">
    <location>
        <begin position="48"/>
        <end position="70"/>
    </location>
</feature>
<evidence type="ECO:0000313" key="3">
    <source>
        <dbReference type="Proteomes" id="UP000306050"/>
    </source>
</evidence>
<dbReference type="KEGG" id="sgra:EX895_003262"/>
<keyword evidence="3" id="KW-1185">Reference proteome</keyword>
<dbReference type="GeneID" id="40726157"/>
<dbReference type="RefSeq" id="XP_029739666.1">
    <property type="nucleotide sequence ID" value="XM_029883860.1"/>
</dbReference>
<protein>
    <submittedName>
        <fullName evidence="2">Uncharacterized protein</fullName>
    </submittedName>
</protein>
<feature type="region of interest" description="Disordered" evidence="1">
    <location>
        <begin position="1"/>
        <end position="88"/>
    </location>
</feature>
<dbReference type="Proteomes" id="UP000306050">
    <property type="component" value="Chromosome SGRAM_20"/>
</dbReference>
<comment type="caution">
    <text evidence="2">The sequence shown here is derived from an EMBL/GenBank/DDBJ whole genome shotgun (WGS) entry which is preliminary data.</text>
</comment>
<dbReference type="EMBL" id="SRRM01000012">
    <property type="protein sequence ID" value="TKY87681.1"/>
    <property type="molecule type" value="Genomic_DNA"/>
</dbReference>
<reference evidence="2 3" key="1">
    <citation type="submission" date="2019-05" db="EMBL/GenBank/DDBJ databases">
        <title>Sporisorium graminicola CBS 10092 draft sequencing and annotation.</title>
        <authorList>
            <person name="Solano-Gonzalez S."/>
            <person name="Caddick M.X."/>
            <person name="Darby A."/>
        </authorList>
    </citation>
    <scope>NUCLEOTIDE SEQUENCE [LARGE SCALE GENOMIC DNA]</scope>
    <source>
        <strain evidence="2 3">CBS 10092</strain>
    </source>
</reference>
<evidence type="ECO:0000256" key="1">
    <source>
        <dbReference type="SAM" id="MobiDB-lite"/>
    </source>
</evidence>
<feature type="region of interest" description="Disordered" evidence="1">
    <location>
        <begin position="247"/>
        <end position="283"/>
    </location>
</feature>
<gene>
    <name evidence="2" type="ORF">EX895_003262</name>
</gene>
<name>A0A4U7KT52_9BASI</name>
<proteinExistence type="predicted"/>
<evidence type="ECO:0000313" key="2">
    <source>
        <dbReference type="EMBL" id="TKY87681.1"/>
    </source>
</evidence>
<dbReference type="AlphaFoldDB" id="A0A4U7KT52"/>
<feature type="compositionally biased region" description="Low complexity" evidence="1">
    <location>
        <begin position="15"/>
        <end position="27"/>
    </location>
</feature>
<organism evidence="2 3">
    <name type="scientific">Sporisorium graminicola</name>
    <dbReference type="NCBI Taxonomy" id="280036"/>
    <lineage>
        <taxon>Eukaryota</taxon>
        <taxon>Fungi</taxon>
        <taxon>Dikarya</taxon>
        <taxon>Basidiomycota</taxon>
        <taxon>Ustilaginomycotina</taxon>
        <taxon>Ustilaginomycetes</taxon>
        <taxon>Ustilaginales</taxon>
        <taxon>Ustilaginaceae</taxon>
        <taxon>Sporisorium</taxon>
    </lineage>
</organism>
<dbReference type="OrthoDB" id="2527463at2759"/>
<sequence>MADDSKGKGKATVPSSSSTTAATSASAEGPQPTPSTGNNGGAGKAAQTLASALRTSMASSQLGSLMQSVSGGKEGFQAPSTSAGGGGELRDWLVQDMRSAAPAASTASAGGSGLSGFRSAGIATDRQREGEKMFDNFQRGLTLHDGVRAAQGASEGMGGGAIEHSWDAAQQQGEQVGWQTTGLDPSTARALHSYTELDMPLYASVRNDHARSNPVRHTIPVQQEQAPPAVSALAQTDDIFALLDAEQQSPQPEPASSHTADADPISQFDPHYRPPSPSHASFTREQAALHLALSETQSSVQAQRDLLIPRPDNPATREGVYAPTAEAALASIFDSTGREESTDVTETEVQSRGREVVRKITRYFGATSYVDDVYGESPVLRETIEEVVKKDTTEENRLKAVRRLESLWGHLSNTKPPSEGTTRGADWVDSWLLKNT</sequence>
<feature type="compositionally biased region" description="Polar residues" evidence="1">
    <location>
        <begin position="247"/>
        <end position="259"/>
    </location>
</feature>